<dbReference type="WBParaSite" id="GPUH_0001232701-mRNA-1">
    <property type="protein sequence ID" value="GPUH_0001232701-mRNA-1"/>
    <property type="gene ID" value="GPUH_0001232701"/>
</dbReference>
<keyword evidence="3" id="KW-1185">Reference proteome</keyword>
<dbReference type="OrthoDB" id="5875112at2759"/>
<evidence type="ECO:0000256" key="1">
    <source>
        <dbReference type="SAM" id="MobiDB-lite"/>
    </source>
</evidence>
<accession>A0A183DUC2</accession>
<dbReference type="Proteomes" id="UP000271098">
    <property type="component" value="Unassembled WGS sequence"/>
</dbReference>
<evidence type="ECO:0000313" key="4">
    <source>
        <dbReference type="WBParaSite" id="GPUH_0001232701-mRNA-1"/>
    </source>
</evidence>
<evidence type="ECO:0000313" key="3">
    <source>
        <dbReference type="Proteomes" id="UP000271098"/>
    </source>
</evidence>
<gene>
    <name evidence="2" type="ORF">GPUH_LOCUS12313</name>
</gene>
<name>A0A183DUC2_9BILA</name>
<dbReference type="EMBL" id="UYRT01079218">
    <property type="protein sequence ID" value="VDN20245.1"/>
    <property type="molecule type" value="Genomic_DNA"/>
</dbReference>
<protein>
    <submittedName>
        <fullName evidence="4">SIT4 phosphatase-associated family protein</fullName>
    </submittedName>
</protein>
<feature type="region of interest" description="Disordered" evidence="1">
    <location>
        <begin position="131"/>
        <end position="157"/>
    </location>
</feature>
<proteinExistence type="predicted"/>
<reference evidence="4" key="1">
    <citation type="submission" date="2016-06" db="UniProtKB">
        <authorList>
            <consortium name="WormBaseParasite"/>
        </authorList>
    </citation>
    <scope>IDENTIFICATION</scope>
</reference>
<evidence type="ECO:0000313" key="2">
    <source>
        <dbReference type="EMBL" id="VDN20245.1"/>
    </source>
</evidence>
<reference evidence="2 3" key="2">
    <citation type="submission" date="2018-11" db="EMBL/GenBank/DDBJ databases">
        <authorList>
            <consortium name="Pathogen Informatics"/>
        </authorList>
    </citation>
    <scope>NUCLEOTIDE SEQUENCE [LARGE SCALE GENOMIC DNA]</scope>
</reference>
<sequence>MLRICVLWRNWLAVERFGHAALYSFYALRAGEQVSKSERSKLVEAQVQVGLEDGGSRSATDEHSSAVEKTVFSSVGLEDSGSRSATDEHSSAVEKTVFSSVVEHESEDVFFTPRSKISNFEKIHAVGSQELVDDDAGDKPNDGPQGQEEASSGPINNEDLGNFIFEDNYFEDSWGVHSSELLGAFWRPTGTDTPASTRTTCSGAADIAALELRALAALHVIQFTCM</sequence>
<dbReference type="AlphaFoldDB" id="A0A183DUC2"/>
<organism evidence="4">
    <name type="scientific">Gongylonema pulchrum</name>
    <dbReference type="NCBI Taxonomy" id="637853"/>
    <lineage>
        <taxon>Eukaryota</taxon>
        <taxon>Metazoa</taxon>
        <taxon>Ecdysozoa</taxon>
        <taxon>Nematoda</taxon>
        <taxon>Chromadorea</taxon>
        <taxon>Rhabditida</taxon>
        <taxon>Spirurina</taxon>
        <taxon>Spiruromorpha</taxon>
        <taxon>Spiruroidea</taxon>
        <taxon>Gongylonematidae</taxon>
        <taxon>Gongylonema</taxon>
    </lineage>
</organism>